<gene>
    <name evidence="2" type="ordered locus">Pcal_0329</name>
</gene>
<reference evidence="2" key="1">
    <citation type="submission" date="2007-02" db="EMBL/GenBank/DDBJ databases">
        <title>Complete sequence of Pyrobaculum calidifontis JCM 11548.</title>
        <authorList>
            <consortium name="US DOE Joint Genome Institute"/>
            <person name="Copeland A."/>
            <person name="Lucas S."/>
            <person name="Lapidus A."/>
            <person name="Barry K."/>
            <person name="Glavina del Rio T."/>
            <person name="Dalin E."/>
            <person name="Tice H."/>
            <person name="Pitluck S."/>
            <person name="Chain P."/>
            <person name="Malfatti S."/>
            <person name="Shin M."/>
            <person name="Vergez L."/>
            <person name="Schmutz J."/>
            <person name="Larimer F."/>
            <person name="Land M."/>
            <person name="Hauser L."/>
            <person name="Kyrpides N."/>
            <person name="Mikhailova N."/>
            <person name="Cozen A.E."/>
            <person name="Fitz-Gibbon S.T."/>
            <person name="House C.H."/>
            <person name="Saltikov C."/>
            <person name="Lowe T.M."/>
            <person name="Richardson P."/>
        </authorList>
    </citation>
    <scope>NUCLEOTIDE SEQUENCE [LARGE SCALE GENOMIC DNA]</scope>
    <source>
        <strain evidence="2">JCM 11548</strain>
    </source>
</reference>
<dbReference type="STRING" id="410359.Pcal_0329"/>
<proteinExistence type="predicted"/>
<dbReference type="GeneID" id="4909132"/>
<feature type="compositionally biased region" description="Basic and acidic residues" evidence="1">
    <location>
        <begin position="1"/>
        <end position="11"/>
    </location>
</feature>
<dbReference type="EMBL" id="CP000561">
    <property type="protein sequence ID" value="ABO07764.1"/>
    <property type="molecule type" value="Genomic_DNA"/>
</dbReference>
<evidence type="ECO:0000313" key="2">
    <source>
        <dbReference type="EMBL" id="ABO07764.1"/>
    </source>
</evidence>
<dbReference type="Proteomes" id="UP000001431">
    <property type="component" value="Chromosome"/>
</dbReference>
<dbReference type="HOGENOM" id="CLU_189639_0_0_2"/>
<dbReference type="AlphaFoldDB" id="A3MSZ7"/>
<evidence type="ECO:0000313" key="3">
    <source>
        <dbReference type="Proteomes" id="UP000001431"/>
    </source>
</evidence>
<name>A3MSZ7_PYRCJ</name>
<keyword evidence="3" id="KW-1185">Reference proteome</keyword>
<feature type="region of interest" description="Disordered" evidence="1">
    <location>
        <begin position="1"/>
        <end position="21"/>
    </location>
</feature>
<dbReference type="eggNOG" id="arCOG07479">
    <property type="taxonomic scope" value="Archaea"/>
</dbReference>
<dbReference type="RefSeq" id="WP_011849021.1">
    <property type="nucleotide sequence ID" value="NC_009073.1"/>
</dbReference>
<accession>A3MSZ7</accession>
<organism evidence="2 3">
    <name type="scientific">Pyrobaculum calidifontis (strain DSM 21063 / JCM 11548 / VA1)</name>
    <dbReference type="NCBI Taxonomy" id="410359"/>
    <lineage>
        <taxon>Archaea</taxon>
        <taxon>Thermoproteota</taxon>
        <taxon>Thermoprotei</taxon>
        <taxon>Thermoproteales</taxon>
        <taxon>Thermoproteaceae</taxon>
        <taxon>Pyrobaculum</taxon>
    </lineage>
</organism>
<dbReference type="OrthoDB" id="29232at2157"/>
<protein>
    <submittedName>
        <fullName evidence="2">Uncharacterized protein</fullName>
    </submittedName>
</protein>
<dbReference type="KEGG" id="pcl:Pcal_0329"/>
<sequence length="79" mass="8770">MLKRASLEKLLDGGGDGGRVEERGQSWVECLVRALSEMPQDVAKRILEAVPREAVLKTLSERDDPYVKLALLLLANVPR</sequence>
<evidence type="ECO:0000256" key="1">
    <source>
        <dbReference type="SAM" id="MobiDB-lite"/>
    </source>
</evidence>